<evidence type="ECO:0000259" key="5">
    <source>
        <dbReference type="PROSITE" id="PS50263"/>
    </source>
</evidence>
<reference evidence="6" key="1">
    <citation type="submission" date="2023-03" db="EMBL/GenBank/DDBJ databases">
        <authorList>
            <person name="Steffen K."/>
            <person name="Cardenas P."/>
        </authorList>
    </citation>
    <scope>NUCLEOTIDE SEQUENCE</scope>
</reference>
<keyword evidence="7" id="KW-1185">Reference proteome</keyword>
<dbReference type="GO" id="GO:0042393">
    <property type="term" value="F:histone binding"/>
    <property type="evidence" value="ECO:0007669"/>
    <property type="project" value="TreeGrafter"/>
</dbReference>
<organism evidence="6 7">
    <name type="scientific">Geodia barretti</name>
    <name type="common">Barrett's horny sponge</name>
    <dbReference type="NCBI Taxonomy" id="519541"/>
    <lineage>
        <taxon>Eukaryota</taxon>
        <taxon>Metazoa</taxon>
        <taxon>Porifera</taxon>
        <taxon>Demospongiae</taxon>
        <taxon>Heteroscleromorpha</taxon>
        <taxon>Tetractinellida</taxon>
        <taxon>Astrophorina</taxon>
        <taxon>Geodiidae</taxon>
        <taxon>Geodia</taxon>
    </lineage>
</organism>
<feature type="compositionally biased region" description="Acidic residues" evidence="4">
    <location>
        <begin position="412"/>
        <end position="437"/>
    </location>
</feature>
<dbReference type="Proteomes" id="UP001174909">
    <property type="component" value="Unassembled WGS sequence"/>
</dbReference>
<dbReference type="PANTHER" id="PTHR15081">
    <property type="entry name" value="NUCLEAR AUTOANTIGENIC SPERM PROTEIN NASP -RELATED"/>
    <property type="match status" value="1"/>
</dbReference>
<feature type="region of interest" description="Disordered" evidence="4">
    <location>
        <begin position="398"/>
        <end position="513"/>
    </location>
</feature>
<dbReference type="EMBL" id="CASHTH010002329">
    <property type="protein sequence ID" value="CAI8028379.1"/>
    <property type="molecule type" value="Genomic_DNA"/>
</dbReference>
<feature type="coiled-coil region" evidence="3">
    <location>
        <begin position="603"/>
        <end position="630"/>
    </location>
</feature>
<sequence>MLHPFQGKPNEEPTMAKRQGKPNEEPTMANDSPKDKVVVALFQGKADKGNHLNKMKRQMIRAASAGAELLIFPELFLTGYHVPGEEMKRLAEERDGPSFRELSRTAKESNIAVLYGYPEVDRSSGAPVYYNSAQLIDRDGTSLVNYRKTHLWISPAPPQYESVFTPGSRFEEPVECCGLKIGILICNDASFSETARSLALSGANFISVISASSIEYNRRCSNLFIPTRALDNSVYVALVNYVGGGLDGCSQLCDPNGTVVVYSGSDSEEALLLGNISLPVTSRLNYLGMRRPELYNELLLFSFTRAAAVEQAEMSEKMSQETDEGTDKSTMKGSEEELLAEGKRCLAAGDVASAVESFQSACSVMADQYGQLSKELAEPYYLYGKALLECARIENTVLGSGIPVPDDRVSSDDEEDEGEEKGEEEEEKEEGEGEGGEGGESGKVEAEDDPSNTHADETATPQVRITSTGAGGGPSAEGEEKEGGGEEPVHSDGAGPSREKAEEGEGEEGEETDLSLAWEVLELARVICQKEDTDEFKLKLSDVYFALGEVALESVSPCLFPSHFNLGLAYALQKDSKRSIQEYKCARNTLSLRKEKLVGEMEKKGERSDRREMEEELADLDSLLPDLDAKVGGQKCSIKLS</sequence>
<dbReference type="GO" id="GO:0034080">
    <property type="term" value="P:CENP-A containing chromatin assembly"/>
    <property type="evidence" value="ECO:0007669"/>
    <property type="project" value="TreeGrafter"/>
</dbReference>
<name>A0AA35SEV4_GEOBA</name>
<dbReference type="Pfam" id="PF00795">
    <property type="entry name" value="CN_hydrolase"/>
    <property type="match status" value="1"/>
</dbReference>
<dbReference type="GO" id="GO:0006335">
    <property type="term" value="P:DNA replication-dependent chromatin assembly"/>
    <property type="evidence" value="ECO:0007669"/>
    <property type="project" value="TreeGrafter"/>
</dbReference>
<feature type="compositionally biased region" description="Acidic residues" evidence="4">
    <location>
        <begin position="504"/>
        <end position="513"/>
    </location>
</feature>
<dbReference type="PANTHER" id="PTHR15081:SF1">
    <property type="entry name" value="NUCLEAR AUTOANTIGENIC SPERM PROTEIN"/>
    <property type="match status" value="1"/>
</dbReference>
<dbReference type="InterPro" id="IPR003010">
    <property type="entry name" value="C-N_Hydrolase"/>
</dbReference>
<keyword evidence="6" id="KW-0378">Hydrolase</keyword>
<keyword evidence="1" id="KW-0677">Repeat</keyword>
<dbReference type="SUPFAM" id="SSF56317">
    <property type="entry name" value="Carbon-nitrogen hydrolase"/>
    <property type="match status" value="1"/>
</dbReference>
<feature type="region of interest" description="Disordered" evidence="4">
    <location>
        <begin position="314"/>
        <end position="335"/>
    </location>
</feature>
<dbReference type="GO" id="GO:0005654">
    <property type="term" value="C:nucleoplasm"/>
    <property type="evidence" value="ECO:0007669"/>
    <property type="project" value="TreeGrafter"/>
</dbReference>
<feature type="domain" description="CN hydrolase" evidence="5">
    <location>
        <begin position="24"/>
        <end position="278"/>
    </location>
</feature>
<gene>
    <name evidence="6" type="ORF">GBAR_LOCUS16193</name>
</gene>
<dbReference type="AlphaFoldDB" id="A0AA35SEV4"/>
<dbReference type="GO" id="GO:0016787">
    <property type="term" value="F:hydrolase activity"/>
    <property type="evidence" value="ECO:0007669"/>
    <property type="project" value="UniProtKB-KW"/>
</dbReference>
<dbReference type="InterPro" id="IPR011990">
    <property type="entry name" value="TPR-like_helical_dom_sf"/>
</dbReference>
<dbReference type="InterPro" id="IPR036526">
    <property type="entry name" value="C-N_Hydrolase_sf"/>
</dbReference>
<evidence type="ECO:0000313" key="7">
    <source>
        <dbReference type="Proteomes" id="UP001174909"/>
    </source>
</evidence>
<comment type="caution">
    <text evidence="6">The sequence shown here is derived from an EMBL/GenBank/DDBJ whole genome shotgun (WGS) entry which is preliminary data.</text>
</comment>
<evidence type="ECO:0000256" key="4">
    <source>
        <dbReference type="SAM" id="MobiDB-lite"/>
    </source>
</evidence>
<dbReference type="Gene3D" id="1.25.40.10">
    <property type="entry name" value="Tetratricopeptide repeat domain"/>
    <property type="match status" value="1"/>
</dbReference>
<dbReference type="Gene3D" id="3.60.110.10">
    <property type="entry name" value="Carbon-nitrogen hydrolase"/>
    <property type="match status" value="1"/>
</dbReference>
<evidence type="ECO:0000256" key="2">
    <source>
        <dbReference type="ARBA" id="ARBA00022803"/>
    </source>
</evidence>
<feature type="region of interest" description="Disordered" evidence="4">
    <location>
        <begin position="1"/>
        <end position="34"/>
    </location>
</feature>
<accession>A0AA35SEV4</accession>
<keyword evidence="3" id="KW-0175">Coiled coil</keyword>
<protein>
    <submittedName>
        <fullName evidence="6">Hydrolase in pqqF 5'region</fullName>
    </submittedName>
</protein>
<proteinExistence type="predicted"/>
<dbReference type="InterPro" id="IPR051730">
    <property type="entry name" value="NASP-like"/>
</dbReference>
<feature type="compositionally biased region" description="Basic and acidic residues" evidence="4">
    <location>
        <begin position="481"/>
        <end position="490"/>
    </location>
</feature>
<evidence type="ECO:0000256" key="3">
    <source>
        <dbReference type="SAM" id="Coils"/>
    </source>
</evidence>
<dbReference type="PROSITE" id="PS50263">
    <property type="entry name" value="CN_HYDROLASE"/>
    <property type="match status" value="1"/>
</dbReference>
<evidence type="ECO:0000313" key="6">
    <source>
        <dbReference type="EMBL" id="CAI8028379.1"/>
    </source>
</evidence>
<evidence type="ECO:0000256" key="1">
    <source>
        <dbReference type="ARBA" id="ARBA00022737"/>
    </source>
</evidence>
<keyword evidence="2" id="KW-0802">TPR repeat</keyword>